<dbReference type="STRING" id="188477.A0A433SNU5"/>
<evidence type="ECO:0000256" key="1">
    <source>
        <dbReference type="SAM" id="MobiDB-lite"/>
    </source>
</evidence>
<feature type="region of interest" description="Disordered" evidence="1">
    <location>
        <begin position="296"/>
        <end position="327"/>
    </location>
</feature>
<dbReference type="SUPFAM" id="SSF52266">
    <property type="entry name" value="SGNH hydrolase"/>
    <property type="match status" value="1"/>
</dbReference>
<dbReference type="Proteomes" id="UP000271974">
    <property type="component" value="Unassembled WGS sequence"/>
</dbReference>
<keyword evidence="4" id="KW-1185">Reference proteome</keyword>
<keyword evidence="2" id="KW-0812">Transmembrane</keyword>
<comment type="caution">
    <text evidence="3">The sequence shown here is derived from an EMBL/GenBank/DDBJ whole genome shotgun (WGS) entry which is preliminary data.</text>
</comment>
<keyword evidence="2" id="KW-0472">Membrane</keyword>
<evidence type="ECO:0000313" key="3">
    <source>
        <dbReference type="EMBL" id="RUS70822.1"/>
    </source>
</evidence>
<keyword evidence="2" id="KW-1133">Transmembrane helix</keyword>
<evidence type="ECO:0000313" key="4">
    <source>
        <dbReference type="Proteomes" id="UP000271974"/>
    </source>
</evidence>
<feature type="compositionally biased region" description="Basic and acidic residues" evidence="1">
    <location>
        <begin position="198"/>
        <end position="209"/>
    </location>
</feature>
<name>A0A433SNU5_ELYCH</name>
<dbReference type="EMBL" id="RQTK01001327">
    <property type="protein sequence ID" value="RUS70822.1"/>
    <property type="molecule type" value="Genomic_DNA"/>
</dbReference>
<reference evidence="3 4" key="1">
    <citation type="submission" date="2019-01" db="EMBL/GenBank/DDBJ databases">
        <title>A draft genome assembly of the solar-powered sea slug Elysia chlorotica.</title>
        <authorList>
            <person name="Cai H."/>
            <person name="Li Q."/>
            <person name="Fang X."/>
            <person name="Li J."/>
            <person name="Curtis N.E."/>
            <person name="Altenburger A."/>
            <person name="Shibata T."/>
            <person name="Feng M."/>
            <person name="Maeda T."/>
            <person name="Schwartz J.A."/>
            <person name="Shigenobu S."/>
            <person name="Lundholm N."/>
            <person name="Nishiyama T."/>
            <person name="Yang H."/>
            <person name="Hasebe M."/>
            <person name="Li S."/>
            <person name="Pierce S.K."/>
            <person name="Wang J."/>
        </authorList>
    </citation>
    <scope>NUCLEOTIDE SEQUENCE [LARGE SCALE GENOMIC DNA]</scope>
    <source>
        <strain evidence="3">EC2010</strain>
        <tissue evidence="3">Whole organism of an adult</tissue>
    </source>
</reference>
<evidence type="ECO:0008006" key="5">
    <source>
        <dbReference type="Google" id="ProtNLM"/>
    </source>
</evidence>
<dbReference type="AlphaFoldDB" id="A0A433SNU5"/>
<evidence type="ECO:0000256" key="2">
    <source>
        <dbReference type="SAM" id="Phobius"/>
    </source>
</evidence>
<feature type="region of interest" description="Disordered" evidence="1">
    <location>
        <begin position="198"/>
        <end position="236"/>
    </location>
</feature>
<gene>
    <name evidence="3" type="ORF">EGW08_021414</name>
</gene>
<dbReference type="OrthoDB" id="5373426at2759"/>
<proteinExistence type="predicted"/>
<protein>
    <recommendedName>
        <fullName evidence="5">SGNH domain-containing protein</fullName>
    </recommendedName>
</protein>
<sequence>MALLSSRPLVPWCPAKPKIYRLIVVVIALMVMAPGLLMWQRVKEIVADHSGHAHRLVRKFIISDDEGYFGYVEERNNIKNTNVHRIRRAEEEEGDDDDDDGDDAHKVIGGNENIQYKLEHFEKVNGDSGDAEHINSKSGSFHLKFIEENRPEKVSRDFLKKKQIDNGSGDSEYTQLNIDSGGLYSRNVRTKYDESKTDITHFNDNRPNEFEAMNDFNESDHKPSKNENGGFVPVKSELPKEDEIYLKHSNTSRSRHINGDYNVIKNKENTREDHTLKNLLLRGSKQDGDSLVNVKTELSKNSLPDKDHSEDDSVTENAHDTPFPLPRNLKYTISATSRQGRHMSHETTQVLSASSTNDQQRVAETGQRGAHHVGCKGVLTRAVVGKWIPRAYSQVELDTIQSFLNKTRDNMGLPPSLQRDDKKCDKITYKWFRALCNPFGGSPCCEETHCVSRSVEECQCDGCMDLRQQVHAELATWVPVDTDCQFRPYTPGEEACTALEDFTVHFVGDSLLRQIFVALLHLLKVPEPELNSKGKACLEFFIFKPVWFFVGEIGGFFSSELIIDGFQVKTYYTPEIVKEMRRYVGRPNSLVVLGMGMHDHLNSELILQTVVKPIIAAASNFNSSWPKLVWAAPHAPGLLKSPWLPSQLRPSVLNFNRLINAAFTSAGIPVMDTFGLTKDGVMTYDGLHYGEGVNRLKAQILMNYVQEIRNCKRDSRACQKDD</sequence>
<accession>A0A433SNU5</accession>
<organism evidence="3 4">
    <name type="scientific">Elysia chlorotica</name>
    <name type="common">Eastern emerald elysia</name>
    <name type="synonym">Sea slug</name>
    <dbReference type="NCBI Taxonomy" id="188477"/>
    <lineage>
        <taxon>Eukaryota</taxon>
        <taxon>Metazoa</taxon>
        <taxon>Spiralia</taxon>
        <taxon>Lophotrochozoa</taxon>
        <taxon>Mollusca</taxon>
        <taxon>Gastropoda</taxon>
        <taxon>Heterobranchia</taxon>
        <taxon>Euthyneura</taxon>
        <taxon>Panpulmonata</taxon>
        <taxon>Sacoglossa</taxon>
        <taxon>Placobranchoidea</taxon>
        <taxon>Plakobranchidae</taxon>
        <taxon>Elysia</taxon>
    </lineage>
</organism>
<feature type="transmembrane region" description="Helical" evidence="2">
    <location>
        <begin position="20"/>
        <end position="39"/>
    </location>
</feature>